<keyword evidence="1" id="KW-1133">Transmembrane helix</keyword>
<dbReference type="RefSeq" id="WP_057625552.1">
    <property type="nucleotide sequence ID" value="NZ_LKHV02000001.1"/>
</dbReference>
<comment type="caution">
    <text evidence="2">The sequence shown here is derived from an EMBL/GenBank/DDBJ whole genome shotgun (WGS) entry which is preliminary data.</text>
</comment>
<protein>
    <submittedName>
        <fullName evidence="2">Uncharacterized protein</fullName>
    </submittedName>
</protein>
<name>A0AAE3L4Y7_9GAMM</name>
<keyword evidence="3" id="KW-1185">Reference proteome</keyword>
<dbReference type="AlphaFoldDB" id="A0AAE3L4Y7"/>
<feature type="transmembrane region" description="Helical" evidence="1">
    <location>
        <begin position="45"/>
        <end position="62"/>
    </location>
</feature>
<evidence type="ECO:0000313" key="2">
    <source>
        <dbReference type="EMBL" id="MCS5707340.1"/>
    </source>
</evidence>
<reference evidence="2" key="1">
    <citation type="journal article" date="2016" name="Genome Announc.">
        <title>Draft Genome Sequences of Two Novel Amoeba-Resistant Intranuclear Bacteria, 'Candidatus Berkiella cookevillensis' and 'Candidatus Berkiella aquae'.</title>
        <authorList>
            <person name="Mehari Y.T."/>
            <person name="Arivett B.A."/>
            <person name="Farone A.L."/>
            <person name="Gunderson J.H."/>
            <person name="Farone M.B."/>
        </authorList>
    </citation>
    <scope>NUCLEOTIDE SEQUENCE</scope>
    <source>
        <strain evidence="2">CC99</strain>
    </source>
</reference>
<keyword evidence="1" id="KW-0472">Membrane</keyword>
<dbReference type="EMBL" id="LKHV02000001">
    <property type="protein sequence ID" value="MCS5707340.1"/>
    <property type="molecule type" value="Genomic_DNA"/>
</dbReference>
<accession>A0AAE3L4Y7</accession>
<reference evidence="2" key="2">
    <citation type="submission" date="2021-06" db="EMBL/GenBank/DDBJ databases">
        <title>Genomic Description and Analysis of Intracellular Bacteria, Candidatus Berkiella cookevillensis and Candidatus Berkiella aquae.</title>
        <authorList>
            <person name="Kidane D.T."/>
            <person name="Mehari Y.T."/>
            <person name="Rice F.C."/>
            <person name="Arivett B.A."/>
            <person name="Farone A.L."/>
            <person name="Berk S.G."/>
            <person name="Farone M.B."/>
        </authorList>
    </citation>
    <scope>NUCLEOTIDE SEQUENCE</scope>
    <source>
        <strain evidence="2">CC99</strain>
    </source>
</reference>
<dbReference type="Proteomes" id="UP000051494">
    <property type="component" value="Unassembled WGS sequence"/>
</dbReference>
<gene>
    <name evidence="2" type="ORF">CC99x_000335</name>
</gene>
<sequence>MSINHAWFGAEYSGRLAEWGMALLIDAIKSNTMQSYVDKLNRLKSLRGLIIMYFLIVLIRSAPR</sequence>
<organism evidence="2 3">
    <name type="scientific">Candidatus Berkiella cookevillensis</name>
    <dbReference type="NCBI Taxonomy" id="437022"/>
    <lineage>
        <taxon>Bacteria</taxon>
        <taxon>Pseudomonadati</taxon>
        <taxon>Pseudomonadota</taxon>
        <taxon>Gammaproteobacteria</taxon>
        <taxon>Candidatus Berkiellales</taxon>
        <taxon>Candidatus Berkiellaceae</taxon>
        <taxon>Candidatus Berkiella</taxon>
    </lineage>
</organism>
<keyword evidence="1" id="KW-0812">Transmembrane</keyword>
<evidence type="ECO:0000256" key="1">
    <source>
        <dbReference type="SAM" id="Phobius"/>
    </source>
</evidence>
<evidence type="ECO:0000313" key="3">
    <source>
        <dbReference type="Proteomes" id="UP000051494"/>
    </source>
</evidence>
<proteinExistence type="predicted"/>